<name>A0A6A4S8X8_SCOMX</name>
<dbReference type="AlphaFoldDB" id="A0A6A4S8X8"/>
<dbReference type="Proteomes" id="UP000438429">
    <property type="component" value="Unassembled WGS sequence"/>
</dbReference>
<organism evidence="1 2">
    <name type="scientific">Scophthalmus maximus</name>
    <name type="common">Turbot</name>
    <name type="synonym">Psetta maxima</name>
    <dbReference type="NCBI Taxonomy" id="52904"/>
    <lineage>
        <taxon>Eukaryota</taxon>
        <taxon>Metazoa</taxon>
        <taxon>Chordata</taxon>
        <taxon>Craniata</taxon>
        <taxon>Vertebrata</taxon>
        <taxon>Euteleostomi</taxon>
        <taxon>Actinopterygii</taxon>
        <taxon>Neopterygii</taxon>
        <taxon>Teleostei</taxon>
        <taxon>Neoteleostei</taxon>
        <taxon>Acanthomorphata</taxon>
        <taxon>Carangaria</taxon>
        <taxon>Pleuronectiformes</taxon>
        <taxon>Pleuronectoidei</taxon>
        <taxon>Scophthalmidae</taxon>
        <taxon>Scophthalmus</taxon>
    </lineage>
</organism>
<reference evidence="1 2" key="1">
    <citation type="submission" date="2019-06" db="EMBL/GenBank/DDBJ databases">
        <title>Draft genomes of female and male turbot (Scophthalmus maximus).</title>
        <authorList>
            <person name="Xu H."/>
            <person name="Xu X.-W."/>
            <person name="Shao C."/>
            <person name="Chen S."/>
        </authorList>
    </citation>
    <scope>NUCLEOTIDE SEQUENCE [LARGE SCALE GENOMIC DNA]</scope>
    <source>
        <strain evidence="1">Ysfricsl-2016a</strain>
        <tissue evidence="1">Blood</tissue>
    </source>
</reference>
<protein>
    <submittedName>
        <fullName evidence="1">Uncharacterized protein</fullName>
    </submittedName>
</protein>
<dbReference type="EMBL" id="VEVO01000016">
    <property type="protein sequence ID" value="KAF0028765.1"/>
    <property type="molecule type" value="Genomic_DNA"/>
</dbReference>
<evidence type="ECO:0000313" key="1">
    <source>
        <dbReference type="EMBL" id="KAF0028765.1"/>
    </source>
</evidence>
<proteinExistence type="predicted"/>
<evidence type="ECO:0000313" key="2">
    <source>
        <dbReference type="Proteomes" id="UP000438429"/>
    </source>
</evidence>
<accession>A0A6A4S8X8</accession>
<comment type="caution">
    <text evidence="1">The sequence shown here is derived from an EMBL/GenBank/DDBJ whole genome shotgun (WGS) entry which is preliminary data.</text>
</comment>
<sequence>MERFLALLRLLGRRRRGRRYRADDDYQEGYEDVYYYTSKYNTHLLSEYFRSSSVFDIGGFQMCVSVP</sequence>
<gene>
    <name evidence="1" type="ORF">F2P81_017870</name>
</gene>